<comment type="similarity">
    <text evidence="2 10">Belongs to the TPP enzyme family.</text>
</comment>
<accession>A0ABR0V2Q7</accession>
<evidence type="ECO:0000259" key="13">
    <source>
        <dbReference type="Pfam" id="PF02776"/>
    </source>
</evidence>
<dbReference type="Pfam" id="PF02776">
    <property type="entry name" value="TPP_enzyme_N"/>
    <property type="match status" value="1"/>
</dbReference>
<feature type="domain" description="Thiamine pyrophosphate enzyme TPP-binding" evidence="12">
    <location>
        <begin position="419"/>
        <end position="570"/>
    </location>
</feature>
<evidence type="ECO:0000256" key="2">
    <source>
        <dbReference type="ARBA" id="ARBA00007812"/>
    </source>
</evidence>
<dbReference type="InterPro" id="IPR000399">
    <property type="entry name" value="TPP-bd_CS"/>
</dbReference>
<reference evidence="14 15" key="1">
    <citation type="journal article" date="2021" name="Comput. Struct. Biotechnol. J.">
        <title>De novo genome assembly of the potent medicinal plant Rehmannia glutinosa using nanopore technology.</title>
        <authorList>
            <person name="Ma L."/>
            <person name="Dong C."/>
            <person name="Song C."/>
            <person name="Wang X."/>
            <person name="Zheng X."/>
            <person name="Niu Y."/>
            <person name="Chen S."/>
            <person name="Feng W."/>
        </authorList>
    </citation>
    <scope>NUCLEOTIDE SEQUENCE [LARGE SCALE GENOMIC DNA]</scope>
    <source>
        <strain evidence="14">DH-2019</strain>
    </source>
</reference>
<dbReference type="InterPro" id="IPR029035">
    <property type="entry name" value="DHS-like_NAD/FAD-binding_dom"/>
</dbReference>
<dbReference type="NCBIfam" id="NF006721">
    <property type="entry name" value="PRK09259.1"/>
    <property type="match status" value="1"/>
</dbReference>
<sequence>MEHCGHRPISVSLLGLYKVAMEQVVDGNTLVAMCLSRGGVDRMFGVVGIPVTSLANRAVALGIRFIAFHNEQSAGYAASAYGYLTRRPGVLLTVSGPGCVHGLAGLSNAAANGWPMVMISGSSDQSFTGRGDFQELDQIAAVKPFSKFSAKATDITEIPTSVFSVIDWAVAGRPGGTYLDIPSDVLHQTVDESQAQKLITEALDSRNKDLIENPKINYSEIQKAVELLRTAQRPLIVFGKGAAYARAENELTKLVESTGIPFLPTPMGKGLLPDTHELAATAARSLAIGKCDVALVVGARLNWLLHFGEAPKWSNDVKFILVDISKEEIELREPFLGIVGDAKDVIGLIHKEIKDDPFCLGKTHPWVEAIRNKTKDNVAKMEVQLAKDVVPFNFMTPMRIIRDAFLLVGGPAPILVSEGANTMDVGRAVLVQTEPRTRLDAGTWGTMGIGLGYCIAAAVASPDRLVVAVEGDSGFGFSAMEVETLVRYQLPVVVIVFNNGGVYGGDRRNPEEITGPYKDDPAPTSFVPGAAYHLLLEAFGGKGYLAATPDELKSALAESFSAKKPSVINVTIDPYAGAESGRMQHKN</sequence>
<dbReference type="InterPro" id="IPR045025">
    <property type="entry name" value="HACL1-like"/>
</dbReference>
<dbReference type="InterPro" id="IPR029061">
    <property type="entry name" value="THDP-binding"/>
</dbReference>
<dbReference type="EC" id="4.1.2.63" evidence="9"/>
<evidence type="ECO:0000313" key="14">
    <source>
        <dbReference type="EMBL" id="KAK6128749.1"/>
    </source>
</evidence>
<comment type="cofactor">
    <cofactor evidence="1">
        <name>thiamine diphosphate</name>
        <dbReference type="ChEBI" id="CHEBI:58937"/>
    </cofactor>
</comment>
<evidence type="ECO:0000256" key="7">
    <source>
        <dbReference type="ARBA" id="ARBA00044451"/>
    </source>
</evidence>
<evidence type="ECO:0000256" key="3">
    <source>
        <dbReference type="ARBA" id="ARBA00022723"/>
    </source>
</evidence>
<dbReference type="SUPFAM" id="SSF52467">
    <property type="entry name" value="DHS-like NAD/FAD-binding domain"/>
    <property type="match status" value="1"/>
</dbReference>
<keyword evidence="5 10" id="KW-0786">Thiamine pyrophosphate</keyword>
<dbReference type="CDD" id="cd02004">
    <property type="entry name" value="TPP_BZL_OCoD_HPCL"/>
    <property type="match status" value="1"/>
</dbReference>
<dbReference type="Pfam" id="PF02775">
    <property type="entry name" value="TPP_enzyme_C"/>
    <property type="match status" value="1"/>
</dbReference>
<evidence type="ECO:0000259" key="11">
    <source>
        <dbReference type="Pfam" id="PF00205"/>
    </source>
</evidence>
<evidence type="ECO:0000256" key="5">
    <source>
        <dbReference type="ARBA" id="ARBA00023052"/>
    </source>
</evidence>
<dbReference type="PROSITE" id="PS00187">
    <property type="entry name" value="TPP_ENZYMES"/>
    <property type="match status" value="1"/>
</dbReference>
<feature type="domain" description="Thiamine pyrophosphate enzyme central" evidence="11">
    <location>
        <begin position="221"/>
        <end position="346"/>
    </location>
</feature>
<dbReference type="Gene3D" id="3.40.50.1220">
    <property type="entry name" value="TPP-binding domain"/>
    <property type="match status" value="1"/>
</dbReference>
<dbReference type="InterPro" id="IPR012001">
    <property type="entry name" value="Thiamin_PyroP_enz_TPP-bd_dom"/>
</dbReference>
<comment type="catalytic activity">
    <reaction evidence="8">
        <text>an (R)-2-hydroxy-long-chain-fatty acyl-CoA = a long-chain fatty aldehyde + formyl-CoA</text>
        <dbReference type="Rhea" id="RHEA:67444"/>
        <dbReference type="ChEBI" id="CHEBI:17176"/>
        <dbReference type="ChEBI" id="CHEBI:57376"/>
        <dbReference type="ChEBI" id="CHEBI:170012"/>
        <dbReference type="EC" id="4.1.2.63"/>
    </reaction>
    <physiologicalReaction direction="left-to-right" evidence="8">
        <dbReference type="Rhea" id="RHEA:67445"/>
    </physiologicalReaction>
</comment>
<evidence type="ECO:0000256" key="1">
    <source>
        <dbReference type="ARBA" id="ARBA00001964"/>
    </source>
</evidence>
<keyword evidence="6" id="KW-0456">Lyase</keyword>
<name>A0ABR0V2Q7_REHGL</name>
<dbReference type="PANTHER" id="PTHR43710:SF2">
    <property type="entry name" value="2-HYDROXYACYL-COA LYASE 1"/>
    <property type="match status" value="1"/>
</dbReference>
<dbReference type="Pfam" id="PF00205">
    <property type="entry name" value="TPP_enzyme_M"/>
    <property type="match status" value="1"/>
</dbReference>
<evidence type="ECO:0000256" key="4">
    <source>
        <dbReference type="ARBA" id="ARBA00022842"/>
    </source>
</evidence>
<dbReference type="PANTHER" id="PTHR43710">
    <property type="entry name" value="2-HYDROXYACYL-COA LYASE"/>
    <property type="match status" value="1"/>
</dbReference>
<dbReference type="CDD" id="cd07035">
    <property type="entry name" value="TPP_PYR_POX_like"/>
    <property type="match status" value="1"/>
</dbReference>
<evidence type="ECO:0000256" key="10">
    <source>
        <dbReference type="RuleBase" id="RU362132"/>
    </source>
</evidence>
<proteinExistence type="inferred from homology"/>
<feature type="domain" description="Thiamine pyrophosphate enzyme N-terminal TPP-binding" evidence="13">
    <location>
        <begin position="27"/>
        <end position="140"/>
    </location>
</feature>
<comment type="catalytic activity">
    <reaction evidence="7">
        <text>a 2-hydroxy-3-methyl fatty acyl-CoA = a 2-methyl-branched fatty aldehyde + formyl-CoA</text>
        <dbReference type="Rhea" id="RHEA:25375"/>
        <dbReference type="ChEBI" id="CHEBI:49188"/>
        <dbReference type="ChEBI" id="CHEBI:57376"/>
        <dbReference type="ChEBI" id="CHEBI:58783"/>
        <dbReference type="EC" id="4.1.2.63"/>
    </reaction>
    <physiologicalReaction direction="left-to-right" evidence="7">
        <dbReference type="Rhea" id="RHEA:25376"/>
    </physiologicalReaction>
</comment>
<evidence type="ECO:0000313" key="15">
    <source>
        <dbReference type="Proteomes" id="UP001318860"/>
    </source>
</evidence>
<evidence type="ECO:0000256" key="8">
    <source>
        <dbReference type="ARBA" id="ARBA00044454"/>
    </source>
</evidence>
<comment type="caution">
    <text evidence="14">The sequence shown here is derived from an EMBL/GenBank/DDBJ whole genome shotgun (WGS) entry which is preliminary data.</text>
</comment>
<dbReference type="Gene3D" id="3.40.50.970">
    <property type="match status" value="2"/>
</dbReference>
<dbReference type="EMBL" id="JABTTQ020001700">
    <property type="protein sequence ID" value="KAK6128749.1"/>
    <property type="molecule type" value="Genomic_DNA"/>
</dbReference>
<keyword evidence="15" id="KW-1185">Reference proteome</keyword>
<evidence type="ECO:0000256" key="9">
    <source>
        <dbReference type="ARBA" id="ARBA00044518"/>
    </source>
</evidence>
<dbReference type="Proteomes" id="UP001318860">
    <property type="component" value="Unassembled WGS sequence"/>
</dbReference>
<dbReference type="InterPro" id="IPR012000">
    <property type="entry name" value="Thiamin_PyroP_enz_cen_dom"/>
</dbReference>
<gene>
    <name evidence="14" type="ORF">DH2020_037504</name>
</gene>
<protein>
    <recommendedName>
        <fullName evidence="9">2-hydroxyacyl-CoA lyase</fullName>
        <ecNumber evidence="9">4.1.2.63</ecNumber>
    </recommendedName>
</protein>
<organism evidence="14 15">
    <name type="scientific">Rehmannia glutinosa</name>
    <name type="common">Chinese foxglove</name>
    <dbReference type="NCBI Taxonomy" id="99300"/>
    <lineage>
        <taxon>Eukaryota</taxon>
        <taxon>Viridiplantae</taxon>
        <taxon>Streptophyta</taxon>
        <taxon>Embryophyta</taxon>
        <taxon>Tracheophyta</taxon>
        <taxon>Spermatophyta</taxon>
        <taxon>Magnoliopsida</taxon>
        <taxon>eudicotyledons</taxon>
        <taxon>Gunneridae</taxon>
        <taxon>Pentapetalae</taxon>
        <taxon>asterids</taxon>
        <taxon>lamiids</taxon>
        <taxon>Lamiales</taxon>
        <taxon>Orobanchaceae</taxon>
        <taxon>Rehmannieae</taxon>
        <taxon>Rehmannia</taxon>
    </lineage>
</organism>
<dbReference type="SUPFAM" id="SSF52518">
    <property type="entry name" value="Thiamin diphosphate-binding fold (THDP-binding)"/>
    <property type="match status" value="2"/>
</dbReference>
<dbReference type="InterPro" id="IPR011766">
    <property type="entry name" value="TPP_enzyme_TPP-bd"/>
</dbReference>
<evidence type="ECO:0000256" key="6">
    <source>
        <dbReference type="ARBA" id="ARBA00023239"/>
    </source>
</evidence>
<keyword evidence="3" id="KW-0479">Metal-binding</keyword>
<keyword evidence="4" id="KW-0460">Magnesium</keyword>
<evidence type="ECO:0000259" key="12">
    <source>
        <dbReference type="Pfam" id="PF02775"/>
    </source>
</evidence>